<dbReference type="InterPro" id="IPR000525">
    <property type="entry name" value="Initiator_Rep_WH1"/>
</dbReference>
<evidence type="ECO:0000313" key="4">
    <source>
        <dbReference type="Proteomes" id="UP000281332"/>
    </source>
</evidence>
<evidence type="ECO:0000259" key="2">
    <source>
        <dbReference type="Pfam" id="PF01051"/>
    </source>
</evidence>
<dbReference type="Proteomes" id="UP000281332">
    <property type="component" value="Unassembled WGS sequence"/>
</dbReference>
<comment type="caution">
    <text evidence="3">The sequence shown here is derived from an EMBL/GenBank/DDBJ whole genome shotgun (WGS) entry which is preliminary data.</text>
</comment>
<proteinExistence type="inferred from homology"/>
<comment type="similarity">
    <text evidence="1">Belongs to the initiator RepB protein family.</text>
</comment>
<dbReference type="Pfam" id="PF01051">
    <property type="entry name" value="Rep3_N"/>
    <property type="match status" value="1"/>
</dbReference>
<accession>A0A3N4NXG4</accession>
<feature type="domain" description="Initiator Rep protein WH1" evidence="2">
    <location>
        <begin position="103"/>
        <end position="221"/>
    </location>
</feature>
<evidence type="ECO:0000313" key="3">
    <source>
        <dbReference type="EMBL" id="RPD91823.1"/>
    </source>
</evidence>
<dbReference type="AlphaFoldDB" id="A0A3N4NXG4"/>
<sequence length="297" mass="33658">MEKAQENSEIESPFCIIKKESNTSYELTPNSNKSVQPVALLRLSVFTPVAPKEKGKRDFLIDASEELSSLEVARQEGYTDIKIQGAKLSMSTDFKTWIGVISAFSKYGYSSEKITLPFSEFARMCGLKPTDINGRARARLHDSLFNLSSVTLSFRGKNTKKSLVTHLVQRAVLNHETDQVEIVGDSSLWELYRYDHKVLLGLKALSELSRKEAAQSLYVYLESMPAGPLYISMKRFRERLALESQIKDQNAIIRRALADLVRIGYLDFTEYKKGREIMFVINSRSPKLQAIGRATKK</sequence>
<dbReference type="RefSeq" id="WP_123803205.1">
    <property type="nucleotide sequence ID" value="NZ_RMVG01000037.1"/>
</dbReference>
<dbReference type="GO" id="GO:0003887">
    <property type="term" value="F:DNA-directed DNA polymerase activity"/>
    <property type="evidence" value="ECO:0007669"/>
    <property type="project" value="InterPro"/>
</dbReference>
<evidence type="ECO:0000256" key="1">
    <source>
        <dbReference type="ARBA" id="ARBA00038283"/>
    </source>
</evidence>
<dbReference type="GO" id="GO:0006270">
    <property type="term" value="P:DNA replication initiation"/>
    <property type="evidence" value="ECO:0007669"/>
    <property type="project" value="InterPro"/>
</dbReference>
<keyword evidence="4" id="KW-1185">Reference proteome</keyword>
<reference evidence="3 4" key="1">
    <citation type="submission" date="2018-11" db="EMBL/GenBank/DDBJ databases">
        <title>Whole genome sequencing of Pantoea sp. RIT388.</title>
        <authorList>
            <person name="Gan H.M."/>
            <person name="Hudson A.O."/>
        </authorList>
    </citation>
    <scope>NUCLEOTIDE SEQUENCE [LARGE SCALE GENOMIC DNA]</scope>
    <source>
        <strain evidence="3 4">RIT388</strain>
    </source>
</reference>
<dbReference type="OrthoDB" id="5886488at2"/>
<dbReference type="EMBL" id="RMVG01000037">
    <property type="protein sequence ID" value="RPD91823.1"/>
    <property type="molecule type" value="Genomic_DNA"/>
</dbReference>
<organism evidence="3 4">
    <name type="scientific">Candidatus Pantoea deserta</name>
    <dbReference type="NCBI Taxonomy" id="1869313"/>
    <lineage>
        <taxon>Bacteria</taxon>
        <taxon>Pseudomonadati</taxon>
        <taxon>Pseudomonadota</taxon>
        <taxon>Gammaproteobacteria</taxon>
        <taxon>Enterobacterales</taxon>
        <taxon>Erwiniaceae</taxon>
        <taxon>Pantoea</taxon>
    </lineage>
</organism>
<name>A0A3N4NXG4_9GAMM</name>
<protein>
    <submittedName>
        <fullName evidence="3">Protein RepA</fullName>
    </submittedName>
</protein>
<gene>
    <name evidence="3" type="ORF">BBB56_23040</name>
</gene>